<evidence type="ECO:0000256" key="1">
    <source>
        <dbReference type="SAM" id="MobiDB-lite"/>
    </source>
</evidence>
<feature type="region of interest" description="Disordered" evidence="1">
    <location>
        <begin position="162"/>
        <end position="181"/>
    </location>
</feature>
<name>A0A1D2AJ57_ORNBR</name>
<feature type="non-terminal residue" evidence="2">
    <location>
        <position position="1"/>
    </location>
</feature>
<organism evidence="2">
    <name type="scientific">Ornithodoros brasiliensis</name>
    <name type="common">Mouro tick</name>
    <dbReference type="NCBI Taxonomy" id="888526"/>
    <lineage>
        <taxon>Eukaryota</taxon>
        <taxon>Metazoa</taxon>
        <taxon>Ecdysozoa</taxon>
        <taxon>Arthropoda</taxon>
        <taxon>Chelicerata</taxon>
        <taxon>Arachnida</taxon>
        <taxon>Acari</taxon>
        <taxon>Parasitiformes</taxon>
        <taxon>Ixodida</taxon>
        <taxon>Ixodoidea</taxon>
        <taxon>Argasidae</taxon>
        <taxon>Ornithodorinae</taxon>
        <taxon>Ornithodoros</taxon>
    </lineage>
</organism>
<feature type="non-terminal residue" evidence="2">
    <location>
        <position position="181"/>
    </location>
</feature>
<sequence length="181" mass="20483">GKFAVDHFPEDGRYYSSFAGYGSICTCEKGLAAFIYNRDYSEVWDIFDSLKRLLGSKSGGVEENLKRKIKEHPNCSKRDLTAIYTNITKLPGEDIEDNQYCKAFADGREDFSMCKKTNKNCGFECCWNNDTREKRTTEAPDGYSCDTRKRCAFKGSVSHPLQKFGLPPGNKNHLKGPEQMG</sequence>
<protein>
    <submittedName>
        <fullName evidence="2">Uncharacterized protein</fullName>
    </submittedName>
</protein>
<proteinExistence type="predicted"/>
<dbReference type="AlphaFoldDB" id="A0A1D2AJ57"/>
<reference evidence="2" key="1">
    <citation type="submission" date="2016-07" db="EMBL/GenBank/DDBJ databases">
        <title>Salivary Glands transcriptome analysis on engorged females of Ornithodoros brasiliensis (Acari:Argasidae).</title>
        <authorList>
            <person name="Simons S.M."/>
            <person name="Carvalho E."/>
            <person name="Junqueira-de-Azevedo I."/>
            <person name="Ho P.L."/>
            <person name="Giovanni D."/>
            <person name="Mendonca R."/>
            <person name="Onofrio V."/>
            <person name="Landulfo G."/>
            <person name="Ramirez D."/>
            <person name="Barros-Battesti D."/>
        </authorList>
    </citation>
    <scope>NUCLEOTIDE SEQUENCE</scope>
    <source>
        <strain evidence="2">Female</strain>
        <tissue evidence="2">Salivary gland</tissue>
    </source>
</reference>
<dbReference type="EMBL" id="GETE01000733">
    <property type="protein sequence ID" value="JAT78955.1"/>
    <property type="molecule type" value="Transcribed_RNA"/>
</dbReference>
<accession>A0A1D2AJ57</accession>
<evidence type="ECO:0000313" key="2">
    <source>
        <dbReference type="EMBL" id="JAT78955.1"/>
    </source>
</evidence>